<accession>A0A4Q2E2Q1</accession>
<dbReference type="GO" id="GO:0003677">
    <property type="term" value="F:DNA binding"/>
    <property type="evidence" value="ECO:0007669"/>
    <property type="project" value="InterPro"/>
</dbReference>
<dbReference type="Pfam" id="PF00589">
    <property type="entry name" value="Phage_integrase"/>
    <property type="match status" value="1"/>
</dbReference>
<protein>
    <recommendedName>
        <fullName evidence="2">Tyr recombinase domain-containing protein</fullName>
    </recommendedName>
</protein>
<dbReference type="EMBL" id="QJSL01000040">
    <property type="protein sequence ID" value="RXW26262.1"/>
    <property type="molecule type" value="Genomic_DNA"/>
</dbReference>
<feature type="domain" description="Tyr recombinase" evidence="2">
    <location>
        <begin position="1"/>
        <end position="64"/>
    </location>
</feature>
<dbReference type="InterPro" id="IPR011010">
    <property type="entry name" value="DNA_brk_join_enz"/>
</dbReference>
<organism evidence="3 4">
    <name type="scientific">Enterobacter cloacae</name>
    <dbReference type="NCBI Taxonomy" id="550"/>
    <lineage>
        <taxon>Bacteria</taxon>
        <taxon>Pseudomonadati</taxon>
        <taxon>Pseudomonadota</taxon>
        <taxon>Gammaproteobacteria</taxon>
        <taxon>Enterobacterales</taxon>
        <taxon>Enterobacteriaceae</taxon>
        <taxon>Enterobacter</taxon>
        <taxon>Enterobacter cloacae complex</taxon>
    </lineage>
</organism>
<proteinExistence type="predicted"/>
<dbReference type="Gene3D" id="1.10.443.10">
    <property type="entry name" value="Intergrase catalytic core"/>
    <property type="match status" value="1"/>
</dbReference>
<dbReference type="Proteomes" id="UP000290875">
    <property type="component" value="Unassembled WGS sequence"/>
</dbReference>
<evidence type="ECO:0000256" key="1">
    <source>
        <dbReference type="ARBA" id="ARBA00023172"/>
    </source>
</evidence>
<sequence>MLKLTAIELADGQKTHVLRHTFASHFMINGGNILVFKRILGHSNIRETMRYAHFGPEHLEEVVALNSLNNIEKFKFNRVLFNK</sequence>
<keyword evidence="1" id="KW-0233">DNA recombination</keyword>
<dbReference type="PROSITE" id="PS51898">
    <property type="entry name" value="TYR_RECOMBINASE"/>
    <property type="match status" value="1"/>
</dbReference>
<dbReference type="GO" id="GO:0006310">
    <property type="term" value="P:DNA recombination"/>
    <property type="evidence" value="ECO:0007669"/>
    <property type="project" value="UniProtKB-KW"/>
</dbReference>
<dbReference type="AlphaFoldDB" id="A0A4Q2E2Q1"/>
<evidence type="ECO:0000313" key="3">
    <source>
        <dbReference type="EMBL" id="RXW26262.1"/>
    </source>
</evidence>
<reference evidence="3 4" key="1">
    <citation type="submission" date="2018-06" db="EMBL/GenBank/DDBJ databases">
        <title>Carbapenemase-producing Enterobacteriaceae present in wastewater treatment plant effluent and nearby surface waters in the US.</title>
        <authorList>
            <person name="Mathys D.A."/>
            <person name="Mollenkopf D.F."/>
            <person name="Feicht S.M."/>
            <person name="Adams R.J."/>
            <person name="Albers A.L."/>
            <person name="Grooters S.V."/>
            <person name="Stuever D.M."/>
            <person name="Daniels J.B."/>
            <person name="Wittum T.E."/>
        </authorList>
    </citation>
    <scope>NUCLEOTIDE SEQUENCE [LARGE SCALE GENOMIC DNA]</scope>
    <source>
        <strain evidence="3 4">GEO_4_Eff_A</strain>
    </source>
</reference>
<gene>
    <name evidence="3" type="ORF">DM877_25400</name>
</gene>
<dbReference type="GO" id="GO:0015074">
    <property type="term" value="P:DNA integration"/>
    <property type="evidence" value="ECO:0007669"/>
    <property type="project" value="InterPro"/>
</dbReference>
<dbReference type="InterPro" id="IPR002104">
    <property type="entry name" value="Integrase_catalytic"/>
</dbReference>
<evidence type="ECO:0000259" key="2">
    <source>
        <dbReference type="PROSITE" id="PS51898"/>
    </source>
</evidence>
<evidence type="ECO:0000313" key="4">
    <source>
        <dbReference type="Proteomes" id="UP000290875"/>
    </source>
</evidence>
<comment type="caution">
    <text evidence="3">The sequence shown here is derived from an EMBL/GenBank/DDBJ whole genome shotgun (WGS) entry which is preliminary data.</text>
</comment>
<dbReference type="SUPFAM" id="SSF56349">
    <property type="entry name" value="DNA breaking-rejoining enzymes"/>
    <property type="match status" value="1"/>
</dbReference>
<name>A0A4Q2E2Q1_ENTCL</name>
<dbReference type="InterPro" id="IPR013762">
    <property type="entry name" value="Integrase-like_cat_sf"/>
</dbReference>